<evidence type="ECO:0000313" key="7">
    <source>
        <dbReference type="EMBL" id="PPK92671.1"/>
    </source>
</evidence>
<reference evidence="7 8" key="1">
    <citation type="submission" date="2018-02" db="EMBL/GenBank/DDBJ databases">
        <title>Genomic Encyclopedia of Archaeal and Bacterial Type Strains, Phase II (KMG-II): from individual species to whole genera.</title>
        <authorList>
            <person name="Goeker M."/>
        </authorList>
    </citation>
    <scope>NUCLEOTIDE SEQUENCE [LARGE SCALE GENOMIC DNA]</scope>
    <source>
        <strain evidence="7 8">DSM 22857</strain>
    </source>
</reference>
<dbReference type="InterPro" id="IPR027359">
    <property type="entry name" value="Volt_channel_dom_sf"/>
</dbReference>
<name>A0A2S6IEP1_9ACTN</name>
<evidence type="ECO:0000256" key="5">
    <source>
        <dbReference type="SAM" id="MobiDB-lite"/>
    </source>
</evidence>
<evidence type="ECO:0000256" key="2">
    <source>
        <dbReference type="ARBA" id="ARBA00022692"/>
    </source>
</evidence>
<evidence type="ECO:0000256" key="3">
    <source>
        <dbReference type="ARBA" id="ARBA00022989"/>
    </source>
</evidence>
<feature type="transmembrane region" description="Helical" evidence="6">
    <location>
        <begin position="205"/>
        <end position="227"/>
    </location>
</feature>
<keyword evidence="7" id="KW-0407">Ion channel</keyword>
<feature type="transmembrane region" description="Helical" evidence="6">
    <location>
        <begin position="96"/>
        <end position="116"/>
    </location>
</feature>
<dbReference type="GO" id="GO:0016020">
    <property type="term" value="C:membrane"/>
    <property type="evidence" value="ECO:0007669"/>
    <property type="project" value="UniProtKB-SubCell"/>
</dbReference>
<dbReference type="Gene3D" id="1.20.120.350">
    <property type="entry name" value="Voltage-gated potassium channels. Chain C"/>
    <property type="match status" value="1"/>
</dbReference>
<dbReference type="RefSeq" id="WP_211291202.1">
    <property type="nucleotide sequence ID" value="NZ_PTJD01000013.1"/>
</dbReference>
<feature type="transmembrane region" description="Helical" evidence="6">
    <location>
        <begin position="176"/>
        <end position="193"/>
    </location>
</feature>
<proteinExistence type="predicted"/>
<dbReference type="SUPFAM" id="SSF81324">
    <property type="entry name" value="Voltage-gated potassium channels"/>
    <property type="match status" value="1"/>
</dbReference>
<protein>
    <submittedName>
        <fullName evidence="7">Voltage-gated potassium channel</fullName>
    </submittedName>
</protein>
<evidence type="ECO:0000256" key="4">
    <source>
        <dbReference type="ARBA" id="ARBA00023136"/>
    </source>
</evidence>
<gene>
    <name evidence="7" type="ORF">CLV92_113100</name>
</gene>
<keyword evidence="3 6" id="KW-1133">Transmembrane helix</keyword>
<feature type="transmembrane region" description="Helical" evidence="6">
    <location>
        <begin position="37"/>
        <end position="54"/>
    </location>
</feature>
<dbReference type="Proteomes" id="UP000239485">
    <property type="component" value="Unassembled WGS sequence"/>
</dbReference>
<evidence type="ECO:0000256" key="6">
    <source>
        <dbReference type="SAM" id="Phobius"/>
    </source>
</evidence>
<dbReference type="AlphaFoldDB" id="A0A2S6IEP1"/>
<sequence>MGGAERAERERAEQERAEEERDLHGAELLARRLDTPMSVLGVVFLLVVLGQSLAQDPRLATALTVAGWVLWLVFALEFALRAYVAPDRGRFWRRNWWQLVFLLLPFLRFVRALSLLRFIRAGRVLRVGGVLSASIRGSRSAGRLLSSRVSWLGVLTAVVILGSSQALYLLGSYDDYAAALHAAALATIAGNTLSAPGTFARVLEVALAVYSVAIFATLAGALGAYFLEQREKPAPEPTPEPAQEATGSP</sequence>
<dbReference type="EMBL" id="PTJD01000013">
    <property type="protein sequence ID" value="PPK92671.1"/>
    <property type="molecule type" value="Genomic_DNA"/>
</dbReference>
<keyword evidence="7" id="KW-0813">Transport</keyword>
<feature type="transmembrane region" description="Helical" evidence="6">
    <location>
        <begin position="61"/>
        <end position="84"/>
    </location>
</feature>
<feature type="transmembrane region" description="Helical" evidence="6">
    <location>
        <begin position="149"/>
        <end position="170"/>
    </location>
</feature>
<keyword evidence="4 6" id="KW-0472">Membrane</keyword>
<keyword evidence="8" id="KW-1185">Reference proteome</keyword>
<feature type="region of interest" description="Disordered" evidence="5">
    <location>
        <begin position="1"/>
        <end position="20"/>
    </location>
</feature>
<accession>A0A2S6IEP1</accession>
<evidence type="ECO:0000256" key="1">
    <source>
        <dbReference type="ARBA" id="ARBA00004141"/>
    </source>
</evidence>
<organism evidence="7 8">
    <name type="scientific">Kineococcus xinjiangensis</name>
    <dbReference type="NCBI Taxonomy" id="512762"/>
    <lineage>
        <taxon>Bacteria</taxon>
        <taxon>Bacillati</taxon>
        <taxon>Actinomycetota</taxon>
        <taxon>Actinomycetes</taxon>
        <taxon>Kineosporiales</taxon>
        <taxon>Kineosporiaceae</taxon>
        <taxon>Kineococcus</taxon>
    </lineage>
</organism>
<comment type="caution">
    <text evidence="7">The sequence shown here is derived from an EMBL/GenBank/DDBJ whole genome shotgun (WGS) entry which is preliminary data.</text>
</comment>
<keyword evidence="7" id="KW-0406">Ion transport</keyword>
<comment type="subcellular location">
    <subcellularLocation>
        <location evidence="1">Membrane</location>
        <topology evidence="1">Multi-pass membrane protein</topology>
    </subcellularLocation>
</comment>
<evidence type="ECO:0000313" key="8">
    <source>
        <dbReference type="Proteomes" id="UP000239485"/>
    </source>
</evidence>
<dbReference type="GO" id="GO:0034220">
    <property type="term" value="P:monoatomic ion transmembrane transport"/>
    <property type="evidence" value="ECO:0007669"/>
    <property type="project" value="UniProtKB-KW"/>
</dbReference>
<keyword evidence="2 6" id="KW-0812">Transmembrane</keyword>